<dbReference type="InterPro" id="IPR003399">
    <property type="entry name" value="Mce/MlaD"/>
</dbReference>
<keyword evidence="5" id="KW-1185">Reference proteome</keyword>
<feature type="domain" description="Mce/MlaD" evidence="2">
    <location>
        <begin position="45"/>
        <end position="113"/>
    </location>
</feature>
<accession>A0A4D7CCD5</accession>
<dbReference type="PANTHER" id="PTHR36698">
    <property type="entry name" value="BLL5892 PROTEIN"/>
    <property type="match status" value="1"/>
</dbReference>
<protein>
    <submittedName>
        <fullName evidence="4">MCE family protein</fullName>
    </submittedName>
</protein>
<dbReference type="KEGG" id="hgn:E6W36_00205"/>
<evidence type="ECO:0000313" key="3">
    <source>
        <dbReference type="EMBL" id="QCI78621.1"/>
    </source>
</evidence>
<keyword evidence="1" id="KW-0812">Transmembrane</keyword>
<keyword evidence="1" id="KW-1133">Transmembrane helix</keyword>
<gene>
    <name evidence="3" type="ORF">E6W36_00205</name>
    <name evidence="4" type="ORF">E6W36_15880</name>
</gene>
<dbReference type="Gene3D" id="3.40.50.10610">
    <property type="entry name" value="ABC-type transport auxiliary lipoprotein component"/>
    <property type="match status" value="1"/>
</dbReference>
<evidence type="ECO:0000313" key="5">
    <source>
        <dbReference type="Proteomes" id="UP000298714"/>
    </source>
</evidence>
<dbReference type="Proteomes" id="UP000298714">
    <property type="component" value="Chromosome"/>
</dbReference>
<evidence type="ECO:0000313" key="4">
    <source>
        <dbReference type="EMBL" id="QCI80452.1"/>
    </source>
</evidence>
<proteinExistence type="predicted"/>
<organism evidence="4 5">
    <name type="scientific">Hankyongella ginsenosidimutans</name>
    <dbReference type="NCBI Taxonomy" id="1763828"/>
    <lineage>
        <taxon>Bacteria</taxon>
        <taxon>Pseudomonadati</taxon>
        <taxon>Pseudomonadota</taxon>
        <taxon>Alphaproteobacteria</taxon>
        <taxon>Sphingomonadales</taxon>
        <taxon>Sphingomonadaceae</taxon>
        <taxon>Hankyongella</taxon>
    </lineage>
</organism>
<reference evidence="4" key="2">
    <citation type="journal article" date="2020" name="Antonie Van Leeuwenhoek">
        <title>Hankyongella ginsenosidimutans gen. nov., sp. nov., isolated from mineral water with ginsenoside coverting activity.</title>
        <authorList>
            <person name="Siddiqi M.Z."/>
            <person name="Im W.T."/>
        </authorList>
    </citation>
    <scope>NUCLEOTIDE SEQUENCE</scope>
    <source>
        <strain evidence="4">W1-2-3</strain>
    </source>
</reference>
<dbReference type="SUPFAM" id="SSF159594">
    <property type="entry name" value="XCC0632-like"/>
    <property type="match status" value="1"/>
</dbReference>
<keyword evidence="1" id="KW-0472">Membrane</keyword>
<dbReference type="RefSeq" id="WP_222873350.1">
    <property type="nucleotide sequence ID" value="NZ_CP039704.1"/>
</dbReference>
<dbReference type="EMBL" id="CP039704">
    <property type="protein sequence ID" value="QCI78621.1"/>
    <property type="molecule type" value="Genomic_DNA"/>
</dbReference>
<sequence>METRASHVLVGSFVLVLVAALFGFIIWLARVDAGATKDFDIMFYGSVAGLNQGSLVNYNGVPVGTVTTIALVRDQPSAVRVRIRVSEDTPVYTGTTASLESQGLTGAVLVQLSGATQAGTPLVEPGPFGVPVIPSKRSALEKLFVSIPEILQRTTDVLDEIKDVLNDKNKKAIGDILANTERLTVTLADQSPLLASGIQELNGAIVDLRGSLAAVTRLADGTTLAVNEDAKPLLRDLRTLAQNTDSAVRKIDDILKDAQPGLSAFGQDTLPEIGLLVSDLRELTHTLNRLGDRIDQGSAASLLSSEKIPEYRDASKNSPSGNALAMVATLLLAGCGPLISFGSNEPPPALLTLENSQPPTPVALDAIVLQVDVPADYASVRIAVKSQPTLVEYLPGVQWIDRPERLLRRAAQMAYAAKTPGAGHATRPALYLTVRALNVAAGGGAHTIRVAFEARLPRSQGGGAGQCAVDAPVASLKPLDISRGFNMAVFACFGQLTDWLNSSARS</sequence>
<dbReference type="KEGG" id="hgn:E6W36_15880"/>
<dbReference type="EMBL" id="CP039704">
    <property type="protein sequence ID" value="QCI80452.1"/>
    <property type="molecule type" value="Genomic_DNA"/>
</dbReference>
<reference evidence="5" key="1">
    <citation type="submission" date="2019-04" db="EMBL/GenBank/DDBJ databases">
        <title>Complete genome sequence of Sphingomonas sp. W1-2-3.</title>
        <authorList>
            <person name="Im W.T."/>
        </authorList>
    </citation>
    <scope>NUCLEOTIDE SEQUENCE [LARGE SCALE GENOMIC DNA]</scope>
    <source>
        <strain evidence="5">W1-2-3</strain>
    </source>
</reference>
<feature type="transmembrane region" description="Helical" evidence="1">
    <location>
        <begin position="7"/>
        <end position="29"/>
    </location>
</feature>
<evidence type="ECO:0000256" key="1">
    <source>
        <dbReference type="SAM" id="Phobius"/>
    </source>
</evidence>
<name>A0A4D7CCD5_9SPHN</name>
<dbReference type="Pfam" id="PF02470">
    <property type="entry name" value="MlaD"/>
    <property type="match status" value="1"/>
</dbReference>
<evidence type="ECO:0000259" key="2">
    <source>
        <dbReference type="Pfam" id="PF02470"/>
    </source>
</evidence>
<dbReference type="PANTHER" id="PTHR36698:SF2">
    <property type="entry name" value="MCE_MLAD DOMAIN-CONTAINING PROTEIN"/>
    <property type="match status" value="1"/>
</dbReference>
<dbReference type="AlphaFoldDB" id="A0A4D7CCD5"/>